<dbReference type="InterPro" id="IPR029058">
    <property type="entry name" value="AB_hydrolase_fold"/>
</dbReference>
<reference evidence="3" key="1">
    <citation type="journal article" date="2010" name="Genome Biol.">
        <title>Genome sequence of the necrotrophic plant pathogen Pythium ultimum reveals original pathogenicity mechanisms and effector repertoire.</title>
        <authorList>
            <person name="Levesque C.A."/>
            <person name="Brouwer H."/>
            <person name="Cano L."/>
            <person name="Hamilton J.P."/>
            <person name="Holt C."/>
            <person name="Huitema E."/>
            <person name="Raffaele S."/>
            <person name="Robideau G.P."/>
            <person name="Thines M."/>
            <person name="Win J."/>
            <person name="Zerillo M.M."/>
            <person name="Beakes G.W."/>
            <person name="Boore J.L."/>
            <person name="Busam D."/>
            <person name="Dumas B."/>
            <person name="Ferriera S."/>
            <person name="Fuerstenberg S.I."/>
            <person name="Gachon C.M."/>
            <person name="Gaulin E."/>
            <person name="Govers F."/>
            <person name="Grenville-Briggs L."/>
            <person name="Horner N."/>
            <person name="Hostetler J."/>
            <person name="Jiang R.H."/>
            <person name="Johnson J."/>
            <person name="Krajaejun T."/>
            <person name="Lin H."/>
            <person name="Meijer H.J."/>
            <person name="Moore B."/>
            <person name="Morris P."/>
            <person name="Phuntmart V."/>
            <person name="Puiu D."/>
            <person name="Shetty J."/>
            <person name="Stajich J.E."/>
            <person name="Tripathy S."/>
            <person name="Wawra S."/>
            <person name="van West P."/>
            <person name="Whitty B.R."/>
            <person name="Coutinho P.M."/>
            <person name="Henrissat B."/>
            <person name="Martin F."/>
            <person name="Thomas P.D."/>
            <person name="Tyler B.M."/>
            <person name="De Vries R.P."/>
            <person name="Kamoun S."/>
            <person name="Yandell M."/>
            <person name="Tisserat N."/>
            <person name="Buell C.R."/>
        </authorList>
    </citation>
    <scope>NUCLEOTIDE SEQUENCE</scope>
    <source>
        <strain evidence="3">DAOM:BR144</strain>
    </source>
</reference>
<evidence type="ECO:0000313" key="3">
    <source>
        <dbReference type="Proteomes" id="UP000019132"/>
    </source>
</evidence>
<organism evidence="2 3">
    <name type="scientific">Globisporangium ultimum (strain ATCC 200006 / CBS 805.95 / DAOM BR144)</name>
    <name type="common">Pythium ultimum</name>
    <dbReference type="NCBI Taxonomy" id="431595"/>
    <lineage>
        <taxon>Eukaryota</taxon>
        <taxon>Sar</taxon>
        <taxon>Stramenopiles</taxon>
        <taxon>Oomycota</taxon>
        <taxon>Peronosporomycetes</taxon>
        <taxon>Pythiales</taxon>
        <taxon>Pythiaceae</taxon>
        <taxon>Globisporangium</taxon>
    </lineage>
</organism>
<dbReference type="InParanoid" id="K3X987"/>
<sequence>MRLRKCYIDVNAPLAKCRRLLALVATSNEADAADGHADVLTDVLVYFHGFPDMAVHPTQDAFASRMPLKLADTWLAARGNSSAFVTFNFGGVPGSDHELRFTDKTISQEVNDAVAVCAFVKRELRAERVHVVGLSTGAIIASLLRGKQDVVDVASIAVIAGLLDLKRGIEYDFSPLQRMQFARDGACWKEFYLPTGCTTLPLNVELSLDGETKADAEVIASGETELPRKIFIRLDKPYFLECQDGTLDIEKAVTTSSAPLFLVIHGTGDQNVPFADGEALFAAAREPKTFVAIPNGNHLLSNSKHLKKAVNAILSHTTG</sequence>
<reference evidence="2" key="3">
    <citation type="submission" date="2015-02" db="UniProtKB">
        <authorList>
            <consortium name="EnsemblProtists"/>
        </authorList>
    </citation>
    <scope>IDENTIFICATION</scope>
    <source>
        <strain evidence="2">DAOM BR144</strain>
    </source>
</reference>
<dbReference type="VEuPathDB" id="FungiDB:PYU1_G013757"/>
<dbReference type="Gene3D" id="3.40.50.1820">
    <property type="entry name" value="alpha/beta hydrolase"/>
    <property type="match status" value="1"/>
</dbReference>
<evidence type="ECO:0000259" key="1">
    <source>
        <dbReference type="Pfam" id="PF12146"/>
    </source>
</evidence>
<dbReference type="InterPro" id="IPR022742">
    <property type="entry name" value="Hydrolase_4"/>
</dbReference>
<keyword evidence="3" id="KW-1185">Reference proteome</keyword>
<dbReference type="STRING" id="431595.K3X987"/>
<dbReference type="Pfam" id="PF12146">
    <property type="entry name" value="Hydrolase_4"/>
    <property type="match status" value="1"/>
</dbReference>
<feature type="domain" description="Serine aminopeptidase S33" evidence="1">
    <location>
        <begin position="100"/>
        <end position="302"/>
    </location>
</feature>
<dbReference type="SUPFAM" id="SSF53474">
    <property type="entry name" value="alpha/beta-Hydrolases"/>
    <property type="match status" value="1"/>
</dbReference>
<dbReference type="eggNOG" id="ENOG502RHT3">
    <property type="taxonomic scope" value="Eukaryota"/>
</dbReference>
<dbReference type="Proteomes" id="UP000019132">
    <property type="component" value="Unassembled WGS sequence"/>
</dbReference>
<protein>
    <recommendedName>
        <fullName evidence="1">Serine aminopeptidase S33 domain-containing protein</fullName>
    </recommendedName>
</protein>
<name>K3X987_GLOUD</name>
<dbReference type="EMBL" id="GL376614">
    <property type="status" value="NOT_ANNOTATED_CDS"/>
    <property type="molecule type" value="Genomic_DNA"/>
</dbReference>
<dbReference type="OMA" id="CWKEFYL"/>
<dbReference type="HOGENOM" id="CLU_051109_0_0_1"/>
<evidence type="ECO:0000313" key="2">
    <source>
        <dbReference type="EnsemblProtists" id="PYU1_T013786"/>
    </source>
</evidence>
<dbReference type="EnsemblProtists" id="PYU1_T013786">
    <property type="protein sequence ID" value="PYU1_T013786"/>
    <property type="gene ID" value="PYU1_G013757"/>
</dbReference>
<reference evidence="3" key="2">
    <citation type="submission" date="2010-04" db="EMBL/GenBank/DDBJ databases">
        <authorList>
            <person name="Buell R."/>
            <person name="Hamilton J."/>
            <person name="Hostetler J."/>
        </authorList>
    </citation>
    <scope>NUCLEOTIDE SEQUENCE [LARGE SCALE GENOMIC DNA]</scope>
    <source>
        <strain evidence="3">DAOM:BR144</strain>
    </source>
</reference>
<dbReference type="AlphaFoldDB" id="K3X987"/>
<accession>K3X987</accession>
<proteinExistence type="predicted"/>